<protein>
    <submittedName>
        <fullName evidence="6">Thioredoxin-related transmembrane protein 2-B</fullName>
    </submittedName>
</protein>
<sequence length="318" mass="36074">MTSLSELRQRLLHPHYVIHLLYGLVYIGLRLNRMISENLISFEDTETRTFVLLAGLSVWKCLIAASAEELSSVLILYTKFFSLCSIFWRFGFWRFSFYAIGWIVLSTVFPQPWYSGPTKIYELSATAFRDKVLGKPVKQSTSSTANTSSSSSAPPSSSSSTIPLEDMKGPRITEIVDEDEKPQQQKQQSFDAKYWVVMLYANWSVACLNFEAVLAKLSIKYDVPHLKFGQIDIDLYPDLAEEFGVSKDPASFDLPTLILFQQGKEIRRLPELTLAKEDSKNTTANTAKDTITRLGWSKQPSTVVTMFQLEKICNEKSN</sequence>
<keyword evidence="4" id="KW-0472">Membrane</keyword>
<keyword evidence="4 6" id="KW-0812">Transmembrane</keyword>
<dbReference type="PROSITE" id="PS51352">
    <property type="entry name" value="THIOREDOXIN_2"/>
    <property type="match status" value="1"/>
</dbReference>
<evidence type="ECO:0000256" key="2">
    <source>
        <dbReference type="ARBA" id="ARBA00022729"/>
    </source>
</evidence>
<feature type="domain" description="Thioredoxin" evidence="5">
    <location>
        <begin position="153"/>
        <end position="288"/>
    </location>
</feature>
<feature type="compositionally biased region" description="Low complexity" evidence="3">
    <location>
        <begin position="140"/>
        <end position="161"/>
    </location>
</feature>
<evidence type="ECO:0000256" key="4">
    <source>
        <dbReference type="SAM" id="Phobius"/>
    </source>
</evidence>
<dbReference type="GO" id="GO:0003756">
    <property type="term" value="F:protein disulfide isomerase activity"/>
    <property type="evidence" value="ECO:0007669"/>
    <property type="project" value="TreeGrafter"/>
</dbReference>
<comment type="caution">
    <text evidence="6">The sequence shown here is derived from an EMBL/GenBank/DDBJ whole genome shotgun (WGS) entry which is preliminary data.</text>
</comment>
<proteinExistence type="inferred from homology"/>
<dbReference type="AlphaFoldDB" id="A0A1C7N0M5"/>
<gene>
    <name evidence="6" type="primary">tmx2b</name>
    <name evidence="6" type="ORF">A0J61_09771</name>
</gene>
<organism evidence="6 7">
    <name type="scientific">Choanephora cucurbitarum</name>
    <dbReference type="NCBI Taxonomy" id="101091"/>
    <lineage>
        <taxon>Eukaryota</taxon>
        <taxon>Fungi</taxon>
        <taxon>Fungi incertae sedis</taxon>
        <taxon>Mucoromycota</taxon>
        <taxon>Mucoromycotina</taxon>
        <taxon>Mucoromycetes</taxon>
        <taxon>Mucorales</taxon>
        <taxon>Mucorineae</taxon>
        <taxon>Choanephoraceae</taxon>
        <taxon>Choanephoroideae</taxon>
        <taxon>Choanephora</taxon>
    </lineage>
</organism>
<evidence type="ECO:0000256" key="3">
    <source>
        <dbReference type="SAM" id="MobiDB-lite"/>
    </source>
</evidence>
<name>A0A1C7N0M5_9FUNG</name>
<dbReference type="PANTHER" id="PTHR45672:SF3">
    <property type="entry name" value="THIOREDOXIN DOMAIN-CONTAINING PROTEIN 5"/>
    <property type="match status" value="1"/>
</dbReference>
<dbReference type="GO" id="GO:0006457">
    <property type="term" value="P:protein folding"/>
    <property type="evidence" value="ECO:0007669"/>
    <property type="project" value="TreeGrafter"/>
</dbReference>
<evidence type="ECO:0000259" key="5">
    <source>
        <dbReference type="PROSITE" id="PS51352"/>
    </source>
</evidence>
<dbReference type="InParanoid" id="A0A1C7N0M5"/>
<dbReference type="Proteomes" id="UP000093000">
    <property type="component" value="Unassembled WGS sequence"/>
</dbReference>
<dbReference type="InterPro" id="IPR036249">
    <property type="entry name" value="Thioredoxin-like_sf"/>
</dbReference>
<keyword evidence="4" id="KW-1133">Transmembrane helix</keyword>
<comment type="similarity">
    <text evidence="1">Belongs to the protein disulfide isomerase family.</text>
</comment>
<evidence type="ECO:0000313" key="7">
    <source>
        <dbReference type="Proteomes" id="UP000093000"/>
    </source>
</evidence>
<dbReference type="STRING" id="101091.A0A1C7N0M5"/>
<feature type="region of interest" description="Disordered" evidence="3">
    <location>
        <begin position="138"/>
        <end position="165"/>
    </location>
</feature>
<evidence type="ECO:0000256" key="1">
    <source>
        <dbReference type="ARBA" id="ARBA00006347"/>
    </source>
</evidence>
<dbReference type="Pfam" id="PF00085">
    <property type="entry name" value="Thioredoxin"/>
    <property type="match status" value="1"/>
</dbReference>
<dbReference type="OrthoDB" id="20229at2759"/>
<dbReference type="Gene3D" id="3.40.30.10">
    <property type="entry name" value="Glutaredoxin"/>
    <property type="match status" value="1"/>
</dbReference>
<feature type="transmembrane region" description="Helical" evidence="4">
    <location>
        <begin position="73"/>
        <end position="90"/>
    </location>
</feature>
<evidence type="ECO:0000313" key="6">
    <source>
        <dbReference type="EMBL" id="OBZ82179.1"/>
    </source>
</evidence>
<dbReference type="SUPFAM" id="SSF52833">
    <property type="entry name" value="Thioredoxin-like"/>
    <property type="match status" value="1"/>
</dbReference>
<dbReference type="PANTHER" id="PTHR45672">
    <property type="entry name" value="PROTEIN DISULFIDE-ISOMERASE C17H9.14C-RELATED"/>
    <property type="match status" value="1"/>
</dbReference>
<feature type="transmembrane region" description="Helical" evidence="4">
    <location>
        <begin position="12"/>
        <end position="29"/>
    </location>
</feature>
<keyword evidence="2" id="KW-0732">Signal</keyword>
<keyword evidence="7" id="KW-1185">Reference proteome</keyword>
<accession>A0A1C7N0M5</accession>
<dbReference type="GO" id="GO:0005783">
    <property type="term" value="C:endoplasmic reticulum"/>
    <property type="evidence" value="ECO:0007669"/>
    <property type="project" value="TreeGrafter"/>
</dbReference>
<reference evidence="6 7" key="1">
    <citation type="submission" date="2016-03" db="EMBL/GenBank/DDBJ databases">
        <title>Choanephora cucurbitarum.</title>
        <authorList>
            <person name="Min B."/>
            <person name="Park H."/>
            <person name="Park J.-H."/>
            <person name="Shin H.-D."/>
            <person name="Choi I.-G."/>
        </authorList>
    </citation>
    <scope>NUCLEOTIDE SEQUENCE [LARGE SCALE GENOMIC DNA]</scope>
    <source>
        <strain evidence="6 7">KUS-F28377</strain>
    </source>
</reference>
<dbReference type="EMBL" id="LUGH01000933">
    <property type="protein sequence ID" value="OBZ82179.1"/>
    <property type="molecule type" value="Genomic_DNA"/>
</dbReference>
<dbReference type="InterPro" id="IPR051063">
    <property type="entry name" value="PDI"/>
</dbReference>
<dbReference type="InterPro" id="IPR013766">
    <property type="entry name" value="Thioredoxin_domain"/>
</dbReference>